<gene>
    <name evidence="1" type="ORF">F6J89_32340</name>
</gene>
<protein>
    <submittedName>
        <fullName evidence="1">DUF1816 domain-containing protein</fullName>
    </submittedName>
</protein>
<comment type="caution">
    <text evidence="1">The sequence shown here is derived from an EMBL/GenBank/DDBJ whole genome shotgun (WGS) entry which is preliminary data.</text>
</comment>
<accession>A0A6B3NKR5</accession>
<reference evidence="1" key="1">
    <citation type="submission" date="2019-11" db="EMBL/GenBank/DDBJ databases">
        <title>Genomic insights into an expanded diversity of filamentous marine cyanobacteria reveals the extraordinary biosynthetic potential of Moorea and Okeania.</title>
        <authorList>
            <person name="Ferreira Leao T."/>
            <person name="Wang M."/>
            <person name="Moss N."/>
            <person name="Da Silva R."/>
            <person name="Sanders J."/>
            <person name="Nurk S."/>
            <person name="Gurevich A."/>
            <person name="Humphrey G."/>
            <person name="Reher R."/>
            <person name="Zhu Q."/>
            <person name="Belda-Ferre P."/>
            <person name="Glukhov E."/>
            <person name="Rex R."/>
            <person name="Dorrestein P.C."/>
            <person name="Knight R."/>
            <person name="Pevzner P."/>
            <person name="Gerwick W.H."/>
            <person name="Gerwick L."/>
        </authorList>
    </citation>
    <scope>NUCLEOTIDE SEQUENCE</scope>
    <source>
        <strain evidence="1">SIO1C4</strain>
    </source>
</reference>
<dbReference type="AlphaFoldDB" id="A0A6B3NKR5"/>
<organism evidence="1">
    <name type="scientific">Symploca sp. SIO1C4</name>
    <dbReference type="NCBI Taxonomy" id="2607765"/>
    <lineage>
        <taxon>Bacteria</taxon>
        <taxon>Bacillati</taxon>
        <taxon>Cyanobacteriota</taxon>
        <taxon>Cyanophyceae</taxon>
        <taxon>Coleofasciculales</taxon>
        <taxon>Coleofasciculaceae</taxon>
        <taxon>Symploca</taxon>
    </lineage>
</organism>
<dbReference type="EMBL" id="JAAHFQ010001097">
    <property type="protein sequence ID" value="NER32167.1"/>
    <property type="molecule type" value="Genomic_DNA"/>
</dbReference>
<proteinExistence type="predicted"/>
<name>A0A6B3NKR5_9CYAN</name>
<dbReference type="InterPro" id="IPR014945">
    <property type="entry name" value="DUF1816"/>
</dbReference>
<dbReference type="Pfam" id="PF08846">
    <property type="entry name" value="DUF1816"/>
    <property type="match status" value="1"/>
</dbReference>
<sequence length="82" mass="9648">MIFLEKTEETFISTLQQLGQAWWIELITDNPWCTYYFGPFVSSHEAHFNLAGYIEDLEQEKAQITAISILRCQPKQLTMFKD</sequence>
<evidence type="ECO:0000313" key="1">
    <source>
        <dbReference type="EMBL" id="NER32167.1"/>
    </source>
</evidence>